<dbReference type="InterPro" id="IPR007197">
    <property type="entry name" value="rSAM"/>
</dbReference>
<dbReference type="InterPro" id="IPR002792">
    <property type="entry name" value="TRAM_dom"/>
</dbReference>
<evidence type="ECO:0000256" key="7">
    <source>
        <dbReference type="ARBA" id="ARBA00022723"/>
    </source>
</evidence>
<dbReference type="InterPro" id="IPR013848">
    <property type="entry name" value="Methylthiotransferase_N"/>
</dbReference>
<name>A0A1M4UKT7_9BACT</name>
<evidence type="ECO:0000313" key="15">
    <source>
        <dbReference type="EMBL" id="SHE57391.1"/>
    </source>
</evidence>
<dbReference type="SMART" id="SM00729">
    <property type="entry name" value="Elp3"/>
    <property type="match status" value="1"/>
</dbReference>
<evidence type="ECO:0000313" key="16">
    <source>
        <dbReference type="Proteomes" id="UP000184076"/>
    </source>
</evidence>
<dbReference type="CDD" id="cd01335">
    <property type="entry name" value="Radical_SAM"/>
    <property type="match status" value="1"/>
</dbReference>
<evidence type="ECO:0000256" key="4">
    <source>
        <dbReference type="ARBA" id="ARBA00022485"/>
    </source>
</evidence>
<dbReference type="PROSITE" id="PS51449">
    <property type="entry name" value="MTTASE_N"/>
    <property type="match status" value="1"/>
</dbReference>
<dbReference type="Gene3D" id="3.40.50.12160">
    <property type="entry name" value="Methylthiotransferase, N-terminal domain"/>
    <property type="match status" value="1"/>
</dbReference>
<evidence type="ECO:0000256" key="8">
    <source>
        <dbReference type="ARBA" id="ARBA00023004"/>
    </source>
</evidence>
<dbReference type="RefSeq" id="WP_073036656.1">
    <property type="nucleotide sequence ID" value="NZ_FQVB01000005.1"/>
</dbReference>
<feature type="domain" description="MTTase N-terminal" evidence="13">
    <location>
        <begin position="1"/>
        <end position="113"/>
    </location>
</feature>
<dbReference type="GO" id="GO:0035598">
    <property type="term" value="F:tRNA (N(6)-L-threonylcarbamoyladenosine(37)-C(2))-methylthiotransferase activity"/>
    <property type="evidence" value="ECO:0007669"/>
    <property type="project" value="UniProtKB-EC"/>
</dbReference>
<evidence type="ECO:0000256" key="5">
    <source>
        <dbReference type="ARBA" id="ARBA00022679"/>
    </source>
</evidence>
<keyword evidence="4" id="KW-0004">4Fe-4S</keyword>
<dbReference type="InterPro" id="IPR005839">
    <property type="entry name" value="Methylthiotransferase"/>
</dbReference>
<dbReference type="Pfam" id="PF01938">
    <property type="entry name" value="TRAM"/>
    <property type="match status" value="1"/>
</dbReference>
<evidence type="ECO:0000259" key="13">
    <source>
        <dbReference type="PROSITE" id="PS51449"/>
    </source>
</evidence>
<gene>
    <name evidence="15" type="ORF">SAMN02745206_00511</name>
</gene>
<dbReference type="PROSITE" id="PS51918">
    <property type="entry name" value="RADICAL_SAM"/>
    <property type="match status" value="1"/>
</dbReference>
<dbReference type="PANTHER" id="PTHR11918">
    <property type="entry name" value="RADICAL SAM PROTEINS"/>
    <property type="match status" value="1"/>
</dbReference>
<dbReference type="InterPro" id="IPR006467">
    <property type="entry name" value="MiaB-like_bact"/>
</dbReference>
<comment type="catalytic activity">
    <reaction evidence="11">
        <text>N(6)-L-threonylcarbamoyladenosine(37) in tRNA + (sulfur carrier)-SH + AH2 + 2 S-adenosyl-L-methionine = 2-methylsulfanyl-N(6)-L-threonylcarbamoyladenosine(37) in tRNA + (sulfur carrier)-H + 5'-deoxyadenosine + L-methionine + A + S-adenosyl-L-homocysteine + 2 H(+)</text>
        <dbReference type="Rhea" id="RHEA:37075"/>
        <dbReference type="Rhea" id="RHEA-COMP:10163"/>
        <dbReference type="Rhea" id="RHEA-COMP:11092"/>
        <dbReference type="Rhea" id="RHEA-COMP:14737"/>
        <dbReference type="Rhea" id="RHEA-COMP:14739"/>
        <dbReference type="ChEBI" id="CHEBI:13193"/>
        <dbReference type="ChEBI" id="CHEBI:15378"/>
        <dbReference type="ChEBI" id="CHEBI:17319"/>
        <dbReference type="ChEBI" id="CHEBI:17499"/>
        <dbReference type="ChEBI" id="CHEBI:29917"/>
        <dbReference type="ChEBI" id="CHEBI:57844"/>
        <dbReference type="ChEBI" id="CHEBI:57856"/>
        <dbReference type="ChEBI" id="CHEBI:59789"/>
        <dbReference type="ChEBI" id="CHEBI:64428"/>
        <dbReference type="ChEBI" id="CHEBI:74418"/>
        <dbReference type="ChEBI" id="CHEBI:74420"/>
        <dbReference type="EC" id="2.8.4.5"/>
    </reaction>
</comment>
<dbReference type="EMBL" id="FQVB01000005">
    <property type="protein sequence ID" value="SHE57391.1"/>
    <property type="molecule type" value="Genomic_DNA"/>
</dbReference>
<dbReference type="AlphaFoldDB" id="A0A1M4UKT7"/>
<dbReference type="NCBIfam" id="TIGR00089">
    <property type="entry name" value="MiaB/RimO family radical SAM methylthiotransferase"/>
    <property type="match status" value="1"/>
</dbReference>
<proteinExistence type="predicted"/>
<dbReference type="SUPFAM" id="SSF102114">
    <property type="entry name" value="Radical SAM enzymes"/>
    <property type="match status" value="1"/>
</dbReference>
<dbReference type="SFLD" id="SFLDG01061">
    <property type="entry name" value="methylthiotransferase"/>
    <property type="match status" value="1"/>
</dbReference>
<dbReference type="InterPro" id="IPR058240">
    <property type="entry name" value="rSAM_sf"/>
</dbReference>
<dbReference type="SFLD" id="SFLDS00029">
    <property type="entry name" value="Radical_SAM"/>
    <property type="match status" value="1"/>
</dbReference>
<dbReference type="STRING" id="1121391.SAMN02745206_00511"/>
<evidence type="ECO:0000259" key="14">
    <source>
        <dbReference type="PROSITE" id="PS51918"/>
    </source>
</evidence>
<dbReference type="NCBIfam" id="TIGR01579">
    <property type="entry name" value="MiaB-like-C"/>
    <property type="match status" value="1"/>
</dbReference>
<feature type="domain" description="TRAM" evidence="12">
    <location>
        <begin position="372"/>
        <end position="434"/>
    </location>
</feature>
<protein>
    <recommendedName>
        <fullName evidence="3">tRNA (N(6)-L-threonylcarbamoyladenosine(37)-C(2))-methylthiotransferase</fullName>
        <ecNumber evidence="3">2.8.4.5</ecNumber>
    </recommendedName>
    <alternativeName>
        <fullName evidence="10">tRNA-t(6)A37 methylthiotransferase</fullName>
    </alternativeName>
</protein>
<dbReference type="PROSITE" id="PS01278">
    <property type="entry name" value="MTTASE_RADICAL"/>
    <property type="match status" value="1"/>
</dbReference>
<evidence type="ECO:0000256" key="9">
    <source>
        <dbReference type="ARBA" id="ARBA00023014"/>
    </source>
</evidence>
<evidence type="ECO:0000256" key="3">
    <source>
        <dbReference type="ARBA" id="ARBA00013273"/>
    </source>
</evidence>
<dbReference type="OrthoDB" id="9805215at2"/>
<dbReference type="Pfam" id="PF04055">
    <property type="entry name" value="Radical_SAM"/>
    <property type="match status" value="1"/>
</dbReference>
<dbReference type="SFLD" id="SFLDG01082">
    <property type="entry name" value="B12-binding_domain_containing"/>
    <property type="match status" value="1"/>
</dbReference>
<dbReference type="InterPro" id="IPR023404">
    <property type="entry name" value="rSAM_horseshoe"/>
</dbReference>
<dbReference type="EC" id="2.8.4.5" evidence="3"/>
<dbReference type="InterPro" id="IPR006638">
    <property type="entry name" value="Elp3/MiaA/NifB-like_rSAM"/>
</dbReference>
<keyword evidence="9" id="KW-0411">Iron-sulfur</keyword>
<dbReference type="Gene3D" id="3.80.30.20">
    <property type="entry name" value="tm_1862 like domain"/>
    <property type="match status" value="1"/>
</dbReference>
<dbReference type="GO" id="GO:0051539">
    <property type="term" value="F:4 iron, 4 sulfur cluster binding"/>
    <property type="evidence" value="ECO:0007669"/>
    <property type="project" value="UniProtKB-KW"/>
</dbReference>
<dbReference type="InterPro" id="IPR038135">
    <property type="entry name" value="Methylthiotransferase_N_sf"/>
</dbReference>
<evidence type="ECO:0000259" key="12">
    <source>
        <dbReference type="PROSITE" id="PS50926"/>
    </source>
</evidence>
<sequence>MKIALETLGCKVNQYESSAFLQGFLERGHQVVEFQEEADLYVVHSCAVTSKAAYQTRQLLRRARRLSPNARIAVVGCDAQVDWQRLARDGLATHIIGSEEKFRLWDWLEEPGDFDHPVVAVSDSRAYGHLCPLPVSRMLGDRSRAFLKVQDGCNAFCTYCVVPYSRGRSRSHPAAFVAEQMARFQRAGYREVVLTGIHLGQWGRDLEPEAAFHELLQQLDRAQRPQRVRLSSLESGEVTPELLKALETLDWICPHFHIPLQSGDGDILEAMGRPYTPRRYAETILTLRRRFPQAALGADVIVGFPGETERRFRNTYELIESLPLTYLHVFPFSPRPGTPAAEMSGRVVGSELKERAKALRDLARQKKRAFEETFVGRRLEVLLETRTSEGLWAGTSENYLHVVLPADFRAAVGEIVPVRIERRTRQGLLGIPCPG</sequence>
<feature type="domain" description="Radical SAM core" evidence="14">
    <location>
        <begin position="139"/>
        <end position="371"/>
    </location>
</feature>
<keyword evidence="5 15" id="KW-0808">Transferase</keyword>
<keyword evidence="16" id="KW-1185">Reference proteome</keyword>
<comment type="function">
    <text evidence="2">Catalyzes the methylthiolation of N6-threonylcarbamoyladenosine (t(6)A), leading to the formation of 2-methylthio-N6-threonylcarbamoyladenosine (ms(2)t(6)A) at position 37 in tRNAs that read codons beginning with adenine.</text>
</comment>
<keyword evidence="6" id="KW-0949">S-adenosyl-L-methionine</keyword>
<comment type="cofactor">
    <cofactor evidence="1">
        <name>[4Fe-4S] cluster</name>
        <dbReference type="ChEBI" id="CHEBI:49883"/>
    </cofactor>
</comment>
<accession>A0A1M4UKT7</accession>
<evidence type="ECO:0000256" key="11">
    <source>
        <dbReference type="ARBA" id="ARBA00051661"/>
    </source>
</evidence>
<organism evidence="15 16">
    <name type="scientific">Desulfacinum infernum DSM 9756</name>
    <dbReference type="NCBI Taxonomy" id="1121391"/>
    <lineage>
        <taxon>Bacteria</taxon>
        <taxon>Pseudomonadati</taxon>
        <taxon>Thermodesulfobacteriota</taxon>
        <taxon>Syntrophobacteria</taxon>
        <taxon>Syntrophobacterales</taxon>
        <taxon>Syntrophobacteraceae</taxon>
        <taxon>Desulfacinum</taxon>
    </lineage>
</organism>
<reference evidence="16" key="1">
    <citation type="submission" date="2016-11" db="EMBL/GenBank/DDBJ databases">
        <authorList>
            <person name="Varghese N."/>
            <person name="Submissions S."/>
        </authorList>
    </citation>
    <scope>NUCLEOTIDE SEQUENCE [LARGE SCALE GENOMIC DNA]</scope>
    <source>
        <strain evidence="16">DSM 9756</strain>
    </source>
</reference>
<evidence type="ECO:0000256" key="6">
    <source>
        <dbReference type="ARBA" id="ARBA00022691"/>
    </source>
</evidence>
<dbReference type="GO" id="GO:0046872">
    <property type="term" value="F:metal ion binding"/>
    <property type="evidence" value="ECO:0007669"/>
    <property type="project" value="UniProtKB-KW"/>
</dbReference>
<evidence type="ECO:0000256" key="10">
    <source>
        <dbReference type="ARBA" id="ARBA00031213"/>
    </source>
</evidence>
<dbReference type="InterPro" id="IPR020612">
    <property type="entry name" value="Methylthiotransferase_CS"/>
</dbReference>
<dbReference type="Pfam" id="PF00919">
    <property type="entry name" value="UPF0004"/>
    <property type="match status" value="1"/>
</dbReference>
<keyword evidence="7" id="KW-0479">Metal-binding</keyword>
<keyword evidence="8" id="KW-0408">Iron</keyword>
<dbReference type="Proteomes" id="UP000184076">
    <property type="component" value="Unassembled WGS sequence"/>
</dbReference>
<dbReference type="PROSITE" id="PS50926">
    <property type="entry name" value="TRAM"/>
    <property type="match status" value="1"/>
</dbReference>
<dbReference type="PANTHER" id="PTHR11918:SF45">
    <property type="entry name" value="THREONYLCARBAMOYLADENOSINE TRNA METHYLTHIOTRANSFERASE"/>
    <property type="match status" value="1"/>
</dbReference>
<evidence type="ECO:0000256" key="1">
    <source>
        <dbReference type="ARBA" id="ARBA00001966"/>
    </source>
</evidence>
<evidence type="ECO:0000256" key="2">
    <source>
        <dbReference type="ARBA" id="ARBA00002399"/>
    </source>
</evidence>